<reference evidence="1" key="1">
    <citation type="submission" date="2023-05" db="EMBL/GenBank/DDBJ databases">
        <title>Anaerotaeda fermentans gen. nov., sp. nov., a novel anaerobic planctomycete of the new family within the order Sedimentisphaerales isolated from Taman Peninsula, Russia.</title>
        <authorList>
            <person name="Khomyakova M.A."/>
            <person name="Merkel A.Y."/>
            <person name="Slobodkin A.I."/>
        </authorList>
    </citation>
    <scope>NUCLEOTIDE SEQUENCE</scope>
    <source>
        <strain evidence="1">M17dextr</strain>
    </source>
</reference>
<name>A0AAW6U332_9BACT</name>
<dbReference type="EMBL" id="JASCXX010000032">
    <property type="protein sequence ID" value="MDI6451315.1"/>
    <property type="molecule type" value="Genomic_DNA"/>
</dbReference>
<gene>
    <name evidence="1" type="ORF">QJ522_19800</name>
</gene>
<keyword evidence="2" id="KW-1185">Reference proteome</keyword>
<dbReference type="AlphaFoldDB" id="A0AAW6U332"/>
<protein>
    <submittedName>
        <fullName evidence="1">Uncharacterized protein</fullName>
    </submittedName>
</protein>
<proteinExistence type="predicted"/>
<organism evidence="1 2">
    <name type="scientific">Anaerobaca lacustris</name>
    <dbReference type="NCBI Taxonomy" id="3044600"/>
    <lineage>
        <taxon>Bacteria</taxon>
        <taxon>Pseudomonadati</taxon>
        <taxon>Planctomycetota</taxon>
        <taxon>Phycisphaerae</taxon>
        <taxon>Sedimentisphaerales</taxon>
        <taxon>Anaerobacaceae</taxon>
        <taxon>Anaerobaca</taxon>
    </lineage>
</organism>
<comment type="caution">
    <text evidence="1">The sequence shown here is derived from an EMBL/GenBank/DDBJ whole genome shotgun (WGS) entry which is preliminary data.</text>
</comment>
<sequence>MTHKDDSAEALVEMLERKAPETLDLLTAESEQDFEKAFEALLNKAVTHLEANSKNFRSLDETGITAVVAGVLSMPGLTITQETNSNGHVDLKIDMDHCSPPRIKLGEAKIYNGYEYHVGGLGQLLGRYSTGREGRGLLLVYVKKKDIAALMDRLRKDMDTRLPLQQQGETVDHGLKWSFVSAHKHSSGENLEVGHIAFNLYFEQPSV</sequence>
<dbReference type="RefSeq" id="WP_349246722.1">
    <property type="nucleotide sequence ID" value="NZ_JASCXX010000032.1"/>
</dbReference>
<accession>A0AAW6U332</accession>
<dbReference type="Proteomes" id="UP001431776">
    <property type="component" value="Unassembled WGS sequence"/>
</dbReference>
<evidence type="ECO:0000313" key="1">
    <source>
        <dbReference type="EMBL" id="MDI6451315.1"/>
    </source>
</evidence>
<evidence type="ECO:0000313" key="2">
    <source>
        <dbReference type="Proteomes" id="UP001431776"/>
    </source>
</evidence>